<dbReference type="RefSeq" id="WP_303500284.1">
    <property type="nucleotide sequence ID" value="NZ_JAUOPU010000016.1"/>
</dbReference>
<evidence type="ECO:0000313" key="3">
    <source>
        <dbReference type="Proteomes" id="UP001170624"/>
    </source>
</evidence>
<protein>
    <submittedName>
        <fullName evidence="2">Uncharacterized protein</fullName>
    </submittedName>
</protein>
<gene>
    <name evidence="2" type="ORF">Q4568_14995</name>
</gene>
<reference evidence="2" key="1">
    <citation type="submission" date="2023-07" db="EMBL/GenBank/DDBJ databases">
        <title>Genome content predicts the carbon catabolic preferences of heterotrophic bacteria.</title>
        <authorList>
            <person name="Gralka M."/>
        </authorList>
    </citation>
    <scope>NUCLEOTIDE SEQUENCE</scope>
    <source>
        <strain evidence="2">G2M05</strain>
    </source>
</reference>
<accession>A0AAW7Y5X2</accession>
<proteinExistence type="predicted"/>
<sequence length="309" mass="34052">MSSQLKRVNYSIYLDLVKSQSDRFAVGVMQKWVDERKQLVENPSDAAALHSSLHMHKTIYLAGMYMYLLSPVLSQGLVDNLGKDTVDIPTLRRQLEICGFQLDGAESSDISGMLEQLQGAVDLSSVNQGLAQLQQSVTQLGQAQREDRENQASSEECTAETDLSEASLIAVTQAMQAQFRPLHSQLMEVEARLSGQDCTSTEKAEIIRAMSEQQAIALDQQTQQLEEIKALLEAQKQASALASAQAENAEKVSQEMAELKAMLKAQTQMIRNLSLNAPATEPKATPQDNEADLSQRIANVQKIKKKGLF</sequence>
<dbReference type="EMBL" id="JAUOPU010000016">
    <property type="protein sequence ID" value="MDO6543852.1"/>
    <property type="molecule type" value="Genomic_DNA"/>
</dbReference>
<dbReference type="Proteomes" id="UP001170624">
    <property type="component" value="Unassembled WGS sequence"/>
</dbReference>
<evidence type="ECO:0000313" key="2">
    <source>
        <dbReference type="EMBL" id="MDO6543852.1"/>
    </source>
</evidence>
<evidence type="ECO:0000256" key="1">
    <source>
        <dbReference type="SAM" id="Coils"/>
    </source>
</evidence>
<organism evidence="2 3">
    <name type="scientific">Photobacterium sanguinicancri</name>
    <dbReference type="NCBI Taxonomy" id="875932"/>
    <lineage>
        <taxon>Bacteria</taxon>
        <taxon>Pseudomonadati</taxon>
        <taxon>Pseudomonadota</taxon>
        <taxon>Gammaproteobacteria</taxon>
        <taxon>Vibrionales</taxon>
        <taxon>Vibrionaceae</taxon>
        <taxon>Photobacterium</taxon>
    </lineage>
</organism>
<dbReference type="AlphaFoldDB" id="A0AAW7Y5X2"/>
<keyword evidence="1" id="KW-0175">Coiled coil</keyword>
<name>A0AAW7Y5X2_9GAMM</name>
<feature type="coiled-coil region" evidence="1">
    <location>
        <begin position="215"/>
        <end position="276"/>
    </location>
</feature>
<comment type="caution">
    <text evidence="2">The sequence shown here is derived from an EMBL/GenBank/DDBJ whole genome shotgun (WGS) entry which is preliminary data.</text>
</comment>